<sequence>MNPKRSVILLLLGTLSFIMAQEDESNPDVESSTLGSSEPLIPQFEQPKKMENEKKDHENSGTERHINIIEIDTPLGPVQGMFRATASGNNIYAFMGLPYAEPPLQDYRFTDPFPKAPWINAVDATAVKPLCLQTNSISFKMEGEEDCLYLNIYSPKLPHAGSNARDGLLLPVVVFIHGMEHFTSDTSSQWNPELLVEEDVVVVTLSYRLGVFGFLNINHPLLSGNQGLKDQLEALRWIRQNIHVFGGDGKRLTLMGHGSGAISVDLHRYSYQTRDQGLFHSLIMQSGSALSLHHPMMKQSTITNSQRFAEEVGCNQTNPNDIVECLQAKPAEELLEMSKLEEDPLLALKKDQNGTNFMFLPSLDPLSEFPYMTELPFSSLMKGDYEDLPNIRGMTQDEGGYLTGQFWDFQDELSMNWTELGSAFIFGSTAADRSLTEEIKTNVIKRFYVGTQNFTNDLKEEMGQLFTDIMTMSNTLKSIEFDSINLQKPSYLYLLSHKPSTSLSSLLPAGGEDLGVIHGDDLSFLFKDAFGIDNAILSQEDKETSKNFIRVMTNFIKYQDPTPFVGVQTWVPVNASSLNYLDIMAEPELKDFSISERRYFWQRVYWDDVEAQQEKKTTVRSSSSATPLSLSQGPTEKERQSGKRYLKYNLRDSRISYRLDTMKMTSQRCSFYICLALLAFVAVTRAQNQETDKKTEQPNANKNNKNLEGNNDNAKDTMKNENAQNKPKDAMQKEETMETIEIGTPSGPLMGKIVESEGETSKSYYQFLGIPYAEAPIEELRFREPQPKEPWTDALNATSFQAKCPQPHANGSIIGEEDCLFLNVFTPRIPAQDSTRSFKKSSLLPVMVYIHGGNFIKGSGNMIPEPLVKKDVIVVTFNYRLGALGFLNLGHPSSPGNQGLKDQLQAFQWVQNHIIAFGGDPTQITIVGHSAGATSAQIHLLSPQGHGLYQGAIVQSGNLLYMNEQLRRGIVQADSARLARDVGCLNPNPNELFACMQETKFEDLHLNATGLPKNITADLEATLNGNGTFNFGPSIETSSPNPILPQHPLELLNARRGKDIPLIVGFVENEGSMFLAQNLDNLEAINGNWSYFGPKIVFGSQYDDITDLKQLKANVTRHFYLGTKNISHEVQDDLVDFFSDAEYLAPGIQLINEMTANRNAPVFAYEIAHQPNTQSGTNHGNDLLYLFNEIDNQKVAIEDEEDMKVGDVVTTLWTNFAKHFDPTPYQNEDIPIWEEFSPESSMILRIANSTETQEGFYPDRMYFWNKIVWGDIIEGNDGQQHHSSQPGPGFLPGPPIAIPQAPIDIPEGPHQGLASFAGSHQQQQQQQQSHKQLIGSGGQFQSQPGVVSPYRFVQPFRGQPSTPAGQGGFYYNI</sequence>
<dbReference type="InterPro" id="IPR019826">
    <property type="entry name" value="Carboxylesterase_B_AS"/>
</dbReference>
<evidence type="ECO:0000259" key="7">
    <source>
        <dbReference type="Pfam" id="PF00135"/>
    </source>
</evidence>
<feature type="region of interest" description="Disordered" evidence="5">
    <location>
        <begin position="1275"/>
        <end position="1341"/>
    </location>
</feature>
<dbReference type="Pfam" id="PF00135">
    <property type="entry name" value="COesterase"/>
    <property type="match status" value="2"/>
</dbReference>
<protein>
    <recommendedName>
        <fullName evidence="7">Carboxylesterase type B domain-containing protein</fullName>
    </recommendedName>
</protein>
<evidence type="ECO:0000313" key="9">
    <source>
        <dbReference type="Proteomes" id="UP000318571"/>
    </source>
</evidence>
<feature type="compositionally biased region" description="Polar residues" evidence="5">
    <location>
        <begin position="1277"/>
        <end position="1286"/>
    </location>
</feature>
<evidence type="ECO:0000256" key="5">
    <source>
        <dbReference type="SAM" id="MobiDB-lite"/>
    </source>
</evidence>
<gene>
    <name evidence="8" type="ORF">TCAL_04976</name>
</gene>
<keyword evidence="2" id="KW-0719">Serine esterase</keyword>
<dbReference type="InterPro" id="IPR029058">
    <property type="entry name" value="AB_hydrolase_fold"/>
</dbReference>
<proteinExistence type="inferred from homology"/>
<organism evidence="8 9">
    <name type="scientific">Tigriopus californicus</name>
    <name type="common">Marine copepod</name>
    <dbReference type="NCBI Taxonomy" id="6832"/>
    <lineage>
        <taxon>Eukaryota</taxon>
        <taxon>Metazoa</taxon>
        <taxon>Ecdysozoa</taxon>
        <taxon>Arthropoda</taxon>
        <taxon>Crustacea</taxon>
        <taxon>Multicrustacea</taxon>
        <taxon>Hexanauplia</taxon>
        <taxon>Copepoda</taxon>
        <taxon>Harpacticoida</taxon>
        <taxon>Harpacticidae</taxon>
        <taxon>Tigriopus</taxon>
    </lineage>
</organism>
<evidence type="ECO:0000256" key="6">
    <source>
        <dbReference type="SAM" id="SignalP"/>
    </source>
</evidence>
<feature type="compositionally biased region" description="Basic and acidic residues" evidence="5">
    <location>
        <begin position="46"/>
        <end position="65"/>
    </location>
</feature>
<dbReference type="Gene3D" id="3.40.50.1820">
    <property type="entry name" value="alpha/beta hydrolase"/>
    <property type="match status" value="2"/>
</dbReference>
<keyword evidence="3" id="KW-0378">Hydrolase</keyword>
<keyword evidence="4" id="KW-0325">Glycoprotein</keyword>
<dbReference type="GO" id="GO:0052689">
    <property type="term" value="F:carboxylic ester hydrolase activity"/>
    <property type="evidence" value="ECO:0007669"/>
    <property type="project" value="UniProtKB-KW"/>
</dbReference>
<dbReference type="PANTHER" id="PTHR11559">
    <property type="entry name" value="CARBOXYLESTERASE"/>
    <property type="match status" value="1"/>
</dbReference>
<evidence type="ECO:0000313" key="8">
    <source>
        <dbReference type="EMBL" id="TRY75670.1"/>
    </source>
</evidence>
<comment type="caution">
    <text evidence="8">The sequence shown here is derived from an EMBL/GenBank/DDBJ whole genome shotgun (WGS) entry which is preliminary data.</text>
</comment>
<feature type="chain" id="PRO_5021931386" description="Carboxylesterase type B domain-containing protein" evidence="6">
    <location>
        <begin position="21"/>
        <end position="1373"/>
    </location>
</feature>
<feature type="signal peptide" evidence="6">
    <location>
        <begin position="1"/>
        <end position="20"/>
    </location>
</feature>
<evidence type="ECO:0000256" key="3">
    <source>
        <dbReference type="ARBA" id="ARBA00022801"/>
    </source>
</evidence>
<feature type="compositionally biased region" description="Low complexity" evidence="5">
    <location>
        <begin position="621"/>
        <end position="631"/>
    </location>
</feature>
<dbReference type="InterPro" id="IPR050309">
    <property type="entry name" value="Type-B_Carboxylest/Lipase"/>
</dbReference>
<dbReference type="EMBL" id="VCGU01000005">
    <property type="protein sequence ID" value="TRY75670.1"/>
    <property type="molecule type" value="Genomic_DNA"/>
</dbReference>
<dbReference type="InterPro" id="IPR002018">
    <property type="entry name" value="CarbesteraseB"/>
</dbReference>
<comment type="similarity">
    <text evidence="1">Belongs to the type-B carboxylesterase/lipase family.</text>
</comment>
<reference evidence="8 9" key="1">
    <citation type="journal article" date="2018" name="Nat. Ecol. Evol.">
        <title>Genomic signatures of mitonuclear coevolution across populations of Tigriopus californicus.</title>
        <authorList>
            <person name="Barreto F.S."/>
            <person name="Watson E.T."/>
            <person name="Lima T.G."/>
            <person name="Willett C.S."/>
            <person name="Edmands S."/>
            <person name="Li W."/>
            <person name="Burton R.S."/>
        </authorList>
    </citation>
    <scope>NUCLEOTIDE SEQUENCE [LARGE SCALE GENOMIC DNA]</scope>
    <source>
        <strain evidence="8 9">San Diego</strain>
    </source>
</reference>
<name>A0A553PDB6_TIGCA</name>
<dbReference type="PROSITE" id="PS00941">
    <property type="entry name" value="CARBOXYLESTERASE_B_2"/>
    <property type="match status" value="2"/>
</dbReference>
<dbReference type="Proteomes" id="UP000318571">
    <property type="component" value="Chromosome 2"/>
</dbReference>
<feature type="domain" description="Carboxylesterase type B" evidence="7">
    <location>
        <begin position="741"/>
        <end position="1264"/>
    </location>
</feature>
<keyword evidence="9" id="KW-1185">Reference proteome</keyword>
<dbReference type="OMA" id="ANSCHER"/>
<evidence type="ECO:0000256" key="2">
    <source>
        <dbReference type="ARBA" id="ARBA00022487"/>
    </source>
</evidence>
<evidence type="ECO:0000256" key="1">
    <source>
        <dbReference type="ARBA" id="ARBA00005964"/>
    </source>
</evidence>
<feature type="domain" description="Carboxylesterase type B" evidence="7">
    <location>
        <begin position="70"/>
        <end position="597"/>
    </location>
</feature>
<evidence type="ECO:0000256" key="4">
    <source>
        <dbReference type="ARBA" id="ARBA00023180"/>
    </source>
</evidence>
<feature type="region of interest" description="Disordered" evidence="5">
    <location>
        <begin position="23"/>
        <end position="65"/>
    </location>
</feature>
<dbReference type="SUPFAM" id="SSF53474">
    <property type="entry name" value="alpha/beta-Hydrolases"/>
    <property type="match status" value="2"/>
</dbReference>
<accession>A0A553PDB6</accession>
<dbReference type="PROSITE" id="PS00122">
    <property type="entry name" value="CARBOXYLESTERASE_B_1"/>
    <property type="match status" value="1"/>
</dbReference>
<feature type="region of interest" description="Disordered" evidence="5">
    <location>
        <begin position="689"/>
        <end position="733"/>
    </location>
</feature>
<feature type="region of interest" description="Disordered" evidence="5">
    <location>
        <begin position="616"/>
        <end position="644"/>
    </location>
</feature>
<dbReference type="STRING" id="6832.A0A553PDB6"/>
<keyword evidence="6" id="KW-0732">Signal</keyword>
<dbReference type="InterPro" id="IPR019819">
    <property type="entry name" value="Carboxylesterase_B_CS"/>
</dbReference>
<feature type="compositionally biased region" description="Low complexity" evidence="5">
    <location>
        <begin position="699"/>
        <end position="712"/>
    </location>
</feature>